<dbReference type="EMBL" id="JPDN02000006">
    <property type="protein sequence ID" value="PON28583.1"/>
    <property type="molecule type" value="Genomic_DNA"/>
</dbReference>
<accession>A0A2P4ZWF0</accession>
<organism evidence="1 2">
    <name type="scientific">Trichoderma gamsii</name>
    <dbReference type="NCBI Taxonomy" id="398673"/>
    <lineage>
        <taxon>Eukaryota</taxon>
        <taxon>Fungi</taxon>
        <taxon>Dikarya</taxon>
        <taxon>Ascomycota</taxon>
        <taxon>Pezizomycotina</taxon>
        <taxon>Sordariomycetes</taxon>
        <taxon>Hypocreomycetidae</taxon>
        <taxon>Hypocreales</taxon>
        <taxon>Hypocreaceae</taxon>
        <taxon>Trichoderma</taxon>
    </lineage>
</organism>
<name>A0A2P4ZWF0_9HYPO</name>
<reference evidence="1 2" key="1">
    <citation type="journal article" date="2016" name="Genome Announc.">
        <title>Draft Whole-Genome Sequence of Trichoderma gamsii T6085, a Promising Biocontrol Agent of Fusarium Head Blight on Wheat.</title>
        <authorList>
            <person name="Baroncelli R."/>
            <person name="Zapparata A."/>
            <person name="Piaggeschi G."/>
            <person name="Sarrocco S."/>
            <person name="Vannacci G."/>
        </authorList>
    </citation>
    <scope>NUCLEOTIDE SEQUENCE [LARGE SCALE GENOMIC DNA]</scope>
    <source>
        <strain evidence="1 2">T6085</strain>
    </source>
</reference>
<gene>
    <name evidence="1" type="ORF">TGAM01_v202430</name>
</gene>
<comment type="caution">
    <text evidence="1">The sequence shown here is derived from an EMBL/GenBank/DDBJ whole genome shotgun (WGS) entry which is preliminary data.</text>
</comment>
<dbReference type="GeneID" id="36347405"/>
<dbReference type="RefSeq" id="XP_024406237.1">
    <property type="nucleotide sequence ID" value="XM_024548998.1"/>
</dbReference>
<keyword evidence="2" id="KW-1185">Reference proteome</keyword>
<dbReference type="AlphaFoldDB" id="A0A2P4ZWF0"/>
<feature type="non-terminal residue" evidence="1">
    <location>
        <position position="1"/>
    </location>
</feature>
<evidence type="ECO:0000313" key="1">
    <source>
        <dbReference type="EMBL" id="PON28583.1"/>
    </source>
</evidence>
<dbReference type="Proteomes" id="UP000054821">
    <property type="component" value="Unassembled WGS sequence"/>
</dbReference>
<protein>
    <submittedName>
        <fullName evidence="1">Uncharacterized protein</fullName>
    </submittedName>
</protein>
<sequence>KKVIGTKFGDRIERVLRLVIVTVLHSQELALSGGGFVDASNRVAQVPAICLCQRLQCTTSPHR</sequence>
<evidence type="ECO:0000313" key="2">
    <source>
        <dbReference type="Proteomes" id="UP000054821"/>
    </source>
</evidence>
<proteinExistence type="predicted"/>